<dbReference type="AlphaFoldDB" id="A0A917HRG0"/>
<keyword evidence="2 6" id="KW-0489">Methyltransferase</keyword>
<accession>A0A917HRG0</accession>
<evidence type="ECO:0000256" key="2">
    <source>
        <dbReference type="ARBA" id="ARBA00022603"/>
    </source>
</evidence>
<evidence type="ECO:0000256" key="3">
    <source>
        <dbReference type="ARBA" id="ARBA00022679"/>
    </source>
</evidence>
<dbReference type="PANTHER" id="PTHR44307:SF2">
    <property type="entry name" value="PHOSPHOETHANOLAMINE METHYLTRANSFERASE ISOFORM X1"/>
    <property type="match status" value="1"/>
</dbReference>
<dbReference type="SUPFAM" id="SSF53335">
    <property type="entry name" value="S-adenosyl-L-methionine-dependent methyltransferases"/>
    <property type="match status" value="1"/>
</dbReference>
<dbReference type="InterPro" id="IPR025714">
    <property type="entry name" value="Methyltranfer_dom"/>
</dbReference>
<evidence type="ECO:0000256" key="4">
    <source>
        <dbReference type="ARBA" id="ARBA00025707"/>
    </source>
</evidence>
<keyword evidence="3" id="KW-0808">Transferase</keyword>
<protein>
    <submittedName>
        <fullName evidence="6">Methyltransferase</fullName>
    </submittedName>
</protein>
<dbReference type="InterPro" id="IPR029063">
    <property type="entry name" value="SAM-dependent_MTases_sf"/>
</dbReference>
<organism evidence="6 7">
    <name type="scientific">Virgibacillus oceani</name>
    <dbReference type="NCBI Taxonomy" id="1479511"/>
    <lineage>
        <taxon>Bacteria</taxon>
        <taxon>Bacillati</taxon>
        <taxon>Bacillota</taxon>
        <taxon>Bacilli</taxon>
        <taxon>Bacillales</taxon>
        <taxon>Bacillaceae</taxon>
        <taxon>Virgibacillus</taxon>
    </lineage>
</organism>
<evidence type="ECO:0000259" key="5">
    <source>
        <dbReference type="Pfam" id="PF13847"/>
    </source>
</evidence>
<name>A0A917HRG0_9BACI</name>
<comment type="pathway">
    <text evidence="4">Phospholipid metabolism.</text>
</comment>
<comment type="pathway">
    <text evidence="1">Lipid metabolism.</text>
</comment>
<evidence type="ECO:0000313" key="6">
    <source>
        <dbReference type="EMBL" id="GGG87161.1"/>
    </source>
</evidence>
<evidence type="ECO:0000256" key="1">
    <source>
        <dbReference type="ARBA" id="ARBA00005189"/>
    </source>
</evidence>
<evidence type="ECO:0000313" key="7">
    <source>
        <dbReference type="Proteomes" id="UP000622860"/>
    </source>
</evidence>
<dbReference type="Proteomes" id="UP000622860">
    <property type="component" value="Unassembled WGS sequence"/>
</dbReference>
<reference evidence="6" key="2">
    <citation type="submission" date="2020-09" db="EMBL/GenBank/DDBJ databases">
        <authorList>
            <person name="Sun Q."/>
            <person name="Zhou Y."/>
        </authorList>
    </citation>
    <scope>NUCLEOTIDE SEQUENCE</scope>
    <source>
        <strain evidence="6">CGMCC 1.12754</strain>
    </source>
</reference>
<dbReference type="PANTHER" id="PTHR44307">
    <property type="entry name" value="PHOSPHOETHANOLAMINE METHYLTRANSFERASE"/>
    <property type="match status" value="1"/>
</dbReference>
<feature type="domain" description="Methyltransferase" evidence="5">
    <location>
        <begin position="35"/>
        <end position="176"/>
    </location>
</feature>
<dbReference type="CDD" id="cd02440">
    <property type="entry name" value="AdoMet_MTases"/>
    <property type="match status" value="1"/>
</dbReference>
<dbReference type="Pfam" id="PF13847">
    <property type="entry name" value="Methyltransf_31"/>
    <property type="match status" value="1"/>
</dbReference>
<proteinExistence type="predicted"/>
<keyword evidence="7" id="KW-1185">Reference proteome</keyword>
<dbReference type="EMBL" id="BMFR01000025">
    <property type="protein sequence ID" value="GGG87161.1"/>
    <property type="molecule type" value="Genomic_DNA"/>
</dbReference>
<sequence>MNYTYLDCLAMFGVGGAHPGGLRLTKNILSSLDLDETKTVLDVGCGTGQTSAYIAENYRCKVISLDSNQIMLEKATKRFSERQLPIEVKHGRTENLPLDENFVDVVLSESVTAFTDIPLTIQEYKRVLKQGGVFIAVEMVLETPLPKEDVKSVIDFYGVHQLLTEQEWYDLLQNAGYKQIEIEKVKTEFDKNDVDNAADFSLSENIDGGLYEILAEHERLTKTFQDILGFRVFKGYIS</sequence>
<dbReference type="RefSeq" id="WP_188456786.1">
    <property type="nucleotide sequence ID" value="NZ_BMFR01000025.1"/>
</dbReference>
<gene>
    <name evidence="6" type="ORF">GCM10011398_36250</name>
</gene>
<dbReference type="GO" id="GO:0008757">
    <property type="term" value="F:S-adenosylmethionine-dependent methyltransferase activity"/>
    <property type="evidence" value="ECO:0007669"/>
    <property type="project" value="InterPro"/>
</dbReference>
<dbReference type="GO" id="GO:0032259">
    <property type="term" value="P:methylation"/>
    <property type="evidence" value="ECO:0007669"/>
    <property type="project" value="UniProtKB-KW"/>
</dbReference>
<dbReference type="Gene3D" id="3.40.50.150">
    <property type="entry name" value="Vaccinia Virus protein VP39"/>
    <property type="match status" value="1"/>
</dbReference>
<comment type="caution">
    <text evidence="6">The sequence shown here is derived from an EMBL/GenBank/DDBJ whole genome shotgun (WGS) entry which is preliminary data.</text>
</comment>
<reference evidence="6" key="1">
    <citation type="journal article" date="2014" name="Int. J. Syst. Evol. Microbiol.">
        <title>Complete genome sequence of Corynebacterium casei LMG S-19264T (=DSM 44701T), isolated from a smear-ripened cheese.</title>
        <authorList>
            <consortium name="US DOE Joint Genome Institute (JGI-PGF)"/>
            <person name="Walter F."/>
            <person name="Albersmeier A."/>
            <person name="Kalinowski J."/>
            <person name="Ruckert C."/>
        </authorList>
    </citation>
    <scope>NUCLEOTIDE SEQUENCE</scope>
    <source>
        <strain evidence="6">CGMCC 1.12754</strain>
    </source>
</reference>